<dbReference type="RefSeq" id="WP_191790386.1">
    <property type="nucleotide sequence ID" value="NZ_JACSQE010000006.1"/>
</dbReference>
<protein>
    <recommendedName>
        <fullName evidence="8">Ammonium transporter</fullName>
    </recommendedName>
</protein>
<accession>A0ABR8V1L1</accession>
<keyword evidence="7 8" id="KW-0924">Ammonia transport</keyword>
<feature type="transmembrane region" description="Helical" evidence="8">
    <location>
        <begin position="270"/>
        <end position="290"/>
    </location>
</feature>
<dbReference type="PANTHER" id="PTHR43029:SF21">
    <property type="entry name" value="AMMONIUM TRANSPORTER 1"/>
    <property type="match status" value="1"/>
</dbReference>
<organism evidence="10 11">
    <name type="scientific">Oerskovia gallyi</name>
    <dbReference type="NCBI Taxonomy" id="2762226"/>
    <lineage>
        <taxon>Bacteria</taxon>
        <taxon>Bacillati</taxon>
        <taxon>Actinomycetota</taxon>
        <taxon>Actinomycetes</taxon>
        <taxon>Micrococcales</taxon>
        <taxon>Cellulomonadaceae</taxon>
        <taxon>Oerskovia</taxon>
    </lineage>
</organism>
<dbReference type="Pfam" id="PF00909">
    <property type="entry name" value="Ammonium_transp"/>
    <property type="match status" value="1"/>
</dbReference>
<gene>
    <name evidence="10" type="ORF">H9640_08975</name>
</gene>
<comment type="similarity">
    <text evidence="2 8">Belongs to the ammonia transporter channel (TC 1.A.11.2) family.</text>
</comment>
<proteinExistence type="inferred from homology"/>
<dbReference type="InterPro" id="IPR018047">
    <property type="entry name" value="Ammonium_transpt_CS"/>
</dbReference>
<evidence type="ECO:0000313" key="10">
    <source>
        <dbReference type="EMBL" id="MBD7998682.1"/>
    </source>
</evidence>
<feature type="transmembrane region" description="Helical" evidence="8">
    <location>
        <begin position="48"/>
        <end position="67"/>
    </location>
</feature>
<dbReference type="InterPro" id="IPR024041">
    <property type="entry name" value="NH4_transpt_AmtB-like_dom"/>
</dbReference>
<feature type="transmembrane region" description="Helical" evidence="8">
    <location>
        <begin position="296"/>
        <end position="312"/>
    </location>
</feature>
<name>A0ABR8V1L1_9CELL</name>
<keyword evidence="3 8" id="KW-0813">Transport</keyword>
<feature type="transmembrane region" description="Helical" evidence="8">
    <location>
        <begin position="363"/>
        <end position="389"/>
    </location>
</feature>
<feature type="transmembrane region" description="Helical" evidence="8">
    <location>
        <begin position="172"/>
        <end position="193"/>
    </location>
</feature>
<evidence type="ECO:0000256" key="2">
    <source>
        <dbReference type="ARBA" id="ARBA00005887"/>
    </source>
</evidence>
<dbReference type="PANTHER" id="PTHR43029">
    <property type="entry name" value="AMMONIUM TRANSPORTER MEP2"/>
    <property type="match status" value="1"/>
</dbReference>
<sequence length="562" mass="57375">MSELVVDSGDTVWVLVSAALVLFMMPGLALFYAGLVRRGNVLAIMQQNLVPIAVITLTWVLVGYSIAFSDDIGNGFMGDLGLFGLTGLDSAPTPALHVVDGDVAIPTLAFVAFQMMFAIITPALLTGATVGRLRTVGWVVTLALWSVLVYPFVAHWLFNPDGWLAQLGAQDWAGGIVVHAAAGAAALAVLVVVGRRQGWPEAGSIPHSIPLAVAGAGILWFGWFGFNGGGSLQGNGVAAQAVLNTHVAGAAAMGAWLLMERWRTGKGTVIGAVTGGVAGLATITPCAGYVSTLSALVIGVAAGVVCTFALGLKKVFRFDDALDVIAVHFVGGLLGSLLLGFFGERAINDAGADGLFFGGGLDLLGAQALALVVVVAFSFVVTLVIAFGVDRTVGLKVPPGQEFGMDEVEQGANAYTLGQVSGLSATGTASAPVGSSTVARGERTASAAAAAATAAGEVSVPAVTDAVVLSATFDSADLDALTTALEQAGAWAIQVCEVNEVVADAPTLRFRESTERTRFARRLRVDLCTSRGDVPAVVALLTQHAVGLRSPLVLPLVAAAGT</sequence>
<evidence type="ECO:0000313" key="11">
    <source>
        <dbReference type="Proteomes" id="UP000633601"/>
    </source>
</evidence>
<evidence type="ECO:0000256" key="4">
    <source>
        <dbReference type="ARBA" id="ARBA00022692"/>
    </source>
</evidence>
<keyword evidence="5 8" id="KW-1133">Transmembrane helix</keyword>
<evidence type="ECO:0000256" key="8">
    <source>
        <dbReference type="RuleBase" id="RU362002"/>
    </source>
</evidence>
<dbReference type="EMBL" id="JACSQE010000006">
    <property type="protein sequence ID" value="MBD7998682.1"/>
    <property type="molecule type" value="Genomic_DNA"/>
</dbReference>
<evidence type="ECO:0000256" key="7">
    <source>
        <dbReference type="ARBA" id="ARBA00023177"/>
    </source>
</evidence>
<keyword evidence="11" id="KW-1185">Reference proteome</keyword>
<comment type="caution">
    <text evidence="10">The sequence shown here is derived from an EMBL/GenBank/DDBJ whole genome shotgun (WGS) entry which is preliminary data.</text>
</comment>
<feature type="domain" description="Ammonium transporter AmtB-like" evidence="9">
    <location>
        <begin position="12"/>
        <end position="415"/>
    </location>
</feature>
<feature type="transmembrane region" description="Helical" evidence="8">
    <location>
        <begin position="205"/>
        <end position="226"/>
    </location>
</feature>
<dbReference type="Gene3D" id="1.10.3430.10">
    <property type="entry name" value="Ammonium transporter AmtB like domains"/>
    <property type="match status" value="1"/>
</dbReference>
<feature type="transmembrane region" description="Helical" evidence="8">
    <location>
        <begin position="324"/>
        <end position="343"/>
    </location>
</feature>
<dbReference type="InterPro" id="IPR001905">
    <property type="entry name" value="Ammonium_transpt"/>
</dbReference>
<evidence type="ECO:0000256" key="5">
    <source>
        <dbReference type="ARBA" id="ARBA00022989"/>
    </source>
</evidence>
<feature type="transmembrane region" description="Helical" evidence="8">
    <location>
        <begin position="238"/>
        <end position="258"/>
    </location>
</feature>
<reference evidence="10 11" key="1">
    <citation type="submission" date="2020-08" db="EMBL/GenBank/DDBJ databases">
        <title>A Genomic Blueprint of the Chicken Gut Microbiome.</title>
        <authorList>
            <person name="Gilroy R."/>
            <person name="Ravi A."/>
            <person name="Getino M."/>
            <person name="Pursley I."/>
            <person name="Horton D.L."/>
            <person name="Alikhan N.-F."/>
            <person name="Baker D."/>
            <person name="Gharbi K."/>
            <person name="Hall N."/>
            <person name="Watson M."/>
            <person name="Adriaenssens E.M."/>
            <person name="Foster-Nyarko E."/>
            <person name="Jarju S."/>
            <person name="Secka A."/>
            <person name="Antonio M."/>
            <person name="Oren A."/>
            <person name="Chaudhuri R."/>
            <person name="La Ragione R.M."/>
            <person name="Hildebrand F."/>
            <person name="Pallen M.J."/>
        </authorList>
    </citation>
    <scope>NUCLEOTIDE SEQUENCE [LARGE SCALE GENOMIC DNA]</scope>
    <source>
        <strain evidence="10 11">Sa2CUA8</strain>
    </source>
</reference>
<evidence type="ECO:0000256" key="1">
    <source>
        <dbReference type="ARBA" id="ARBA00004141"/>
    </source>
</evidence>
<dbReference type="SUPFAM" id="SSF111352">
    <property type="entry name" value="Ammonium transporter"/>
    <property type="match status" value="1"/>
</dbReference>
<evidence type="ECO:0000256" key="3">
    <source>
        <dbReference type="ARBA" id="ARBA00022448"/>
    </source>
</evidence>
<evidence type="ECO:0000256" key="6">
    <source>
        <dbReference type="ARBA" id="ARBA00023136"/>
    </source>
</evidence>
<dbReference type="Proteomes" id="UP000633601">
    <property type="component" value="Unassembled WGS sequence"/>
</dbReference>
<dbReference type="InterPro" id="IPR029020">
    <property type="entry name" value="Ammonium/urea_transptr"/>
</dbReference>
<keyword evidence="6 8" id="KW-0472">Membrane</keyword>
<feature type="transmembrane region" description="Helical" evidence="8">
    <location>
        <begin position="137"/>
        <end position="157"/>
    </location>
</feature>
<feature type="transmembrane region" description="Helical" evidence="8">
    <location>
        <begin position="12"/>
        <end position="36"/>
    </location>
</feature>
<dbReference type="NCBIfam" id="TIGR00836">
    <property type="entry name" value="amt"/>
    <property type="match status" value="1"/>
</dbReference>
<comment type="subcellular location">
    <subcellularLocation>
        <location evidence="8">Cell membrane</location>
        <topology evidence="8">Multi-pass membrane protein</topology>
    </subcellularLocation>
    <subcellularLocation>
        <location evidence="1">Membrane</location>
        <topology evidence="1">Multi-pass membrane protein</topology>
    </subcellularLocation>
</comment>
<dbReference type="PROSITE" id="PS01219">
    <property type="entry name" value="AMMONIUM_TRANSP"/>
    <property type="match status" value="1"/>
</dbReference>
<keyword evidence="4 8" id="KW-0812">Transmembrane</keyword>
<evidence type="ECO:0000259" key="9">
    <source>
        <dbReference type="Pfam" id="PF00909"/>
    </source>
</evidence>
<feature type="transmembrane region" description="Helical" evidence="8">
    <location>
        <begin position="103"/>
        <end position="125"/>
    </location>
</feature>